<feature type="transmembrane region" description="Helical" evidence="1">
    <location>
        <begin position="31"/>
        <end position="53"/>
    </location>
</feature>
<reference evidence="2 3" key="1">
    <citation type="submission" date="2020-08" db="EMBL/GenBank/DDBJ databases">
        <title>Genomic Encyclopedia of Type Strains, Phase IV (KMG-IV): sequencing the most valuable type-strain genomes for metagenomic binning, comparative biology and taxonomic classification.</title>
        <authorList>
            <person name="Goeker M."/>
        </authorList>
    </citation>
    <scope>NUCLEOTIDE SEQUENCE [LARGE SCALE GENOMIC DNA]</scope>
    <source>
        <strain evidence="2 3">DSM 103733</strain>
    </source>
</reference>
<dbReference type="Proteomes" id="UP000538666">
    <property type="component" value="Unassembled WGS sequence"/>
</dbReference>
<feature type="transmembrane region" description="Helical" evidence="1">
    <location>
        <begin position="7"/>
        <end position="25"/>
    </location>
</feature>
<evidence type="ECO:0000313" key="3">
    <source>
        <dbReference type="Proteomes" id="UP000538666"/>
    </source>
</evidence>
<keyword evidence="1" id="KW-0472">Membrane</keyword>
<gene>
    <name evidence="2" type="ORF">HNQ77_001949</name>
</gene>
<proteinExistence type="predicted"/>
<dbReference type="RefSeq" id="WP_156185818.1">
    <property type="nucleotide sequence ID" value="NZ_JACHEK010000003.1"/>
</dbReference>
<evidence type="ECO:0000313" key="2">
    <source>
        <dbReference type="EMBL" id="MBB6144000.1"/>
    </source>
</evidence>
<dbReference type="EMBL" id="JACHEK010000003">
    <property type="protein sequence ID" value="MBB6144000.1"/>
    <property type="molecule type" value="Genomic_DNA"/>
</dbReference>
<sequence length="147" mass="16442">MKSRLKIRLFLMAGTILFAILPLYLTSWRDAVYDGALLVISFAFSSDAVFRCLDPANKKRRDSLTVFFAVASMAILALGLLQYGPIANDLRKEKLYTQRSLESGSILPLALFEKERSEDENAIPNNSTVLLICSLLAEFSVIIFEES</sequence>
<accession>A0A841JS63</accession>
<feature type="transmembrane region" description="Helical" evidence="1">
    <location>
        <begin position="65"/>
        <end position="86"/>
    </location>
</feature>
<keyword evidence="1" id="KW-0812">Transmembrane</keyword>
<keyword evidence="3" id="KW-1185">Reference proteome</keyword>
<protein>
    <submittedName>
        <fullName evidence="2">Uncharacterized protein</fullName>
    </submittedName>
</protein>
<name>A0A841JS63_9BACT</name>
<keyword evidence="1" id="KW-1133">Transmembrane helix</keyword>
<organism evidence="2 3">
    <name type="scientific">Silvibacterium bohemicum</name>
    <dbReference type="NCBI Taxonomy" id="1577686"/>
    <lineage>
        <taxon>Bacteria</taxon>
        <taxon>Pseudomonadati</taxon>
        <taxon>Acidobacteriota</taxon>
        <taxon>Terriglobia</taxon>
        <taxon>Terriglobales</taxon>
        <taxon>Acidobacteriaceae</taxon>
        <taxon>Silvibacterium</taxon>
    </lineage>
</organism>
<dbReference type="AlphaFoldDB" id="A0A841JS63"/>
<comment type="caution">
    <text evidence="2">The sequence shown here is derived from an EMBL/GenBank/DDBJ whole genome shotgun (WGS) entry which is preliminary data.</text>
</comment>
<evidence type="ECO:0000256" key="1">
    <source>
        <dbReference type="SAM" id="Phobius"/>
    </source>
</evidence>